<comment type="function">
    <text evidence="5">Small GTPase required for proper localization of RNA polymerase II and III (RNAPII and RNAPIII). May act at an RNAP assembly step prior to nuclear import.</text>
</comment>
<comment type="caution">
    <text evidence="7">The sequence shown here is derived from an EMBL/GenBank/DDBJ whole genome shotgun (WGS) entry which is preliminary data.</text>
</comment>
<feature type="compositionally biased region" description="Basic and acidic residues" evidence="6">
    <location>
        <begin position="331"/>
        <end position="350"/>
    </location>
</feature>
<proteinExistence type="inferred from homology"/>
<keyword evidence="3 5" id="KW-0378">Hydrolase</keyword>
<dbReference type="EMBL" id="QQZK01000010">
    <property type="protein sequence ID" value="KAF5104311.1"/>
    <property type="molecule type" value="Genomic_DNA"/>
</dbReference>
<dbReference type="GO" id="GO:0005737">
    <property type="term" value="C:cytoplasm"/>
    <property type="evidence" value="ECO:0007669"/>
    <property type="project" value="TreeGrafter"/>
</dbReference>
<evidence type="ECO:0000256" key="6">
    <source>
        <dbReference type="SAM" id="MobiDB-lite"/>
    </source>
</evidence>
<protein>
    <recommendedName>
        <fullName evidence="5">GPN-loop GTPase 2</fullName>
    </recommendedName>
</protein>
<feature type="region of interest" description="Disordered" evidence="6">
    <location>
        <begin position="1"/>
        <end position="25"/>
    </location>
</feature>
<dbReference type="Pfam" id="PF03029">
    <property type="entry name" value="ATP_bind_1"/>
    <property type="match status" value="1"/>
</dbReference>
<reference evidence="7" key="2">
    <citation type="submission" date="2020-01" db="EMBL/GenBank/DDBJ databases">
        <authorList>
            <person name="Perkins V."/>
            <person name="Lessard M.-H."/>
            <person name="Dugat-Bony E."/>
            <person name="Frenette M."/>
            <person name="Labrie S."/>
        </authorList>
    </citation>
    <scope>NUCLEOTIDE SEQUENCE</scope>
    <source>
        <strain evidence="7">LMA-70</strain>
    </source>
</reference>
<reference evidence="7" key="1">
    <citation type="journal article" date="2020" name="Front. Microbiol.">
        <title>Phenotypic and Genetic Characterization of the Cheese Ripening Yeast Geotrichum candidum.</title>
        <authorList>
            <person name="Perkins V."/>
            <person name="Vignola S."/>
            <person name="Lessard M.H."/>
            <person name="Plante P.L."/>
            <person name="Corbeil J."/>
            <person name="Dugat-Bony E."/>
            <person name="Frenette M."/>
            <person name="Labrie S."/>
        </authorList>
    </citation>
    <scope>NUCLEOTIDE SEQUENCE</scope>
    <source>
        <strain evidence="7">LMA-70</strain>
    </source>
</reference>
<evidence type="ECO:0000313" key="7">
    <source>
        <dbReference type="EMBL" id="KAF5104311.1"/>
    </source>
</evidence>
<evidence type="ECO:0000256" key="5">
    <source>
        <dbReference type="RuleBase" id="RU365059"/>
    </source>
</evidence>
<organism evidence="7 8">
    <name type="scientific">Geotrichum candidum</name>
    <name type="common">Oospora lactis</name>
    <name type="synonym">Dipodascus geotrichum</name>
    <dbReference type="NCBI Taxonomy" id="1173061"/>
    <lineage>
        <taxon>Eukaryota</taxon>
        <taxon>Fungi</taxon>
        <taxon>Dikarya</taxon>
        <taxon>Ascomycota</taxon>
        <taxon>Saccharomycotina</taxon>
        <taxon>Dipodascomycetes</taxon>
        <taxon>Dipodascales</taxon>
        <taxon>Dipodascaceae</taxon>
        <taxon>Geotrichum</taxon>
    </lineage>
</organism>
<feature type="compositionally biased region" description="Basic residues" evidence="6">
    <location>
        <begin position="1"/>
        <end position="12"/>
    </location>
</feature>
<evidence type="ECO:0000256" key="2">
    <source>
        <dbReference type="ARBA" id="ARBA00022741"/>
    </source>
</evidence>
<dbReference type="PANTHER" id="PTHR21231">
    <property type="entry name" value="XPA-BINDING PROTEIN 1-RELATED"/>
    <property type="match status" value="1"/>
</dbReference>
<dbReference type="Proteomes" id="UP000750522">
    <property type="component" value="Unassembled WGS sequence"/>
</dbReference>
<dbReference type="GO" id="GO:0005525">
    <property type="term" value="F:GTP binding"/>
    <property type="evidence" value="ECO:0007669"/>
    <property type="project" value="UniProtKB-KW"/>
</dbReference>
<dbReference type="Gene3D" id="3.40.50.300">
    <property type="entry name" value="P-loop containing nucleotide triphosphate hydrolases"/>
    <property type="match status" value="1"/>
</dbReference>
<sequence length="375" mass="42977">MPVAKSLHKVSKKVAGSEKSVHPRGRKFKQLNKATLRQAKLAKHKAVRTNAKEAESIGRKTSVINLDPANDRTNYPCALDIRDFTKLEDIMESMNLGPNGGIMQALEEIEDSLDDFVDMVESLGKSDYLIFDCPGQVELFTHHSALHKIFKKLEKLDYRLVVVHLIDAYYITSPSQYISILLLALRSMLQLDLPHINVLSKVDLLKNYGDLQFNLDFYTEVQDLSFLFPLIEAEQKTVLGKRYARLTEAIADLVTDFGLVSFEVLAVEDKKSMISLLTVIDKSIGYMFGSTEIGGDTVWAEATRQGGYLGNVQDIQERWIDYKEEYDKQEAKEMEEKFKKSQQQHEEESRPLSQEEEWEMAVNEWEQKNNTKMPR</sequence>
<dbReference type="PANTHER" id="PTHR21231:SF3">
    <property type="entry name" value="GPN-LOOP GTPASE 2"/>
    <property type="match status" value="1"/>
</dbReference>
<dbReference type="AlphaFoldDB" id="A0A9P5KWZ6"/>
<dbReference type="GO" id="GO:0003924">
    <property type="term" value="F:GTPase activity"/>
    <property type="evidence" value="ECO:0007669"/>
    <property type="project" value="TreeGrafter"/>
</dbReference>
<evidence type="ECO:0000256" key="1">
    <source>
        <dbReference type="ARBA" id="ARBA00005290"/>
    </source>
</evidence>
<evidence type="ECO:0000256" key="4">
    <source>
        <dbReference type="ARBA" id="ARBA00023134"/>
    </source>
</evidence>
<name>A0A9P5KWZ6_GEOCN</name>
<keyword evidence="2 5" id="KW-0547">Nucleotide-binding</keyword>
<dbReference type="InterPro" id="IPR027417">
    <property type="entry name" value="P-loop_NTPase"/>
</dbReference>
<evidence type="ECO:0000256" key="3">
    <source>
        <dbReference type="ARBA" id="ARBA00022801"/>
    </source>
</evidence>
<dbReference type="SUPFAM" id="SSF52540">
    <property type="entry name" value="P-loop containing nucleoside triphosphate hydrolases"/>
    <property type="match status" value="1"/>
</dbReference>
<dbReference type="InterPro" id="IPR004130">
    <property type="entry name" value="Gpn"/>
</dbReference>
<comment type="similarity">
    <text evidence="1 5">Belongs to the GPN-loop GTPase family.</text>
</comment>
<accession>A0A9P5KWZ6</accession>
<keyword evidence="4 5" id="KW-0342">GTP-binding</keyword>
<dbReference type="FunFam" id="3.40.50.300:FF:000338">
    <property type="entry name" value="GPN-loop GTPase 2"/>
    <property type="match status" value="1"/>
</dbReference>
<evidence type="ECO:0000313" key="8">
    <source>
        <dbReference type="Proteomes" id="UP000750522"/>
    </source>
</evidence>
<comment type="subunit">
    <text evidence="5">Binds to RNA polymerase II (RNAPII).</text>
</comment>
<gene>
    <name evidence="7" type="ORF">DV451_000807</name>
</gene>
<feature type="region of interest" description="Disordered" evidence="6">
    <location>
        <begin position="331"/>
        <end position="375"/>
    </location>
</feature>